<dbReference type="CDD" id="cd00077">
    <property type="entry name" value="HDc"/>
    <property type="match status" value="1"/>
</dbReference>
<comment type="caution">
    <text evidence="9">The sequence shown here is derived from an EMBL/GenBank/DDBJ whole genome shotgun (WGS) entry which is preliminary data.</text>
</comment>
<dbReference type="SUPFAM" id="SSF54791">
    <property type="entry name" value="Eukaryotic type KH-domain (KH-domain type I)"/>
    <property type="match status" value="1"/>
</dbReference>
<dbReference type="InterPro" id="IPR036612">
    <property type="entry name" value="KH_dom_type_1_sf"/>
</dbReference>
<evidence type="ECO:0000256" key="4">
    <source>
        <dbReference type="ARBA" id="ARBA00022884"/>
    </source>
</evidence>
<evidence type="ECO:0000313" key="10">
    <source>
        <dbReference type="Proteomes" id="UP000702544"/>
    </source>
</evidence>
<evidence type="ECO:0000256" key="2">
    <source>
        <dbReference type="ARBA" id="ARBA00022759"/>
    </source>
</evidence>
<evidence type="ECO:0000256" key="1">
    <source>
        <dbReference type="ARBA" id="ARBA00022722"/>
    </source>
</evidence>
<dbReference type="SMART" id="SM00322">
    <property type="entry name" value="KH"/>
    <property type="match status" value="1"/>
</dbReference>
<dbReference type="InterPro" id="IPR022711">
    <property type="entry name" value="RNase_Y_N"/>
</dbReference>
<keyword evidence="2 5" id="KW-0255">Endonuclease</keyword>
<feature type="domain" description="HD" evidence="8">
    <location>
        <begin position="340"/>
        <end position="433"/>
    </location>
</feature>
<dbReference type="GO" id="GO:0004521">
    <property type="term" value="F:RNA endonuclease activity"/>
    <property type="evidence" value="ECO:0007669"/>
    <property type="project" value="UniProtKB-UniRule"/>
</dbReference>
<dbReference type="SMART" id="SM00471">
    <property type="entry name" value="HDc"/>
    <property type="match status" value="1"/>
</dbReference>
<dbReference type="InterPro" id="IPR003607">
    <property type="entry name" value="HD/PDEase_dom"/>
</dbReference>
<dbReference type="EMBL" id="JAACAK010000028">
    <property type="protein sequence ID" value="NIR74174.1"/>
    <property type="molecule type" value="Genomic_DNA"/>
</dbReference>
<keyword evidence="7" id="KW-0175">Coiled coil</keyword>
<dbReference type="Pfam" id="PF00013">
    <property type="entry name" value="KH_1"/>
    <property type="match status" value="1"/>
</dbReference>
<dbReference type="Gene3D" id="3.30.1370.10">
    <property type="entry name" value="K Homology domain, type 1"/>
    <property type="match status" value="1"/>
</dbReference>
<dbReference type="CDD" id="cd22431">
    <property type="entry name" value="KH-I_RNaseY"/>
    <property type="match status" value="1"/>
</dbReference>
<evidence type="ECO:0000256" key="7">
    <source>
        <dbReference type="SAM" id="Coils"/>
    </source>
</evidence>
<dbReference type="InterPro" id="IPR017705">
    <property type="entry name" value="Ribonuclease_Y"/>
</dbReference>
<dbReference type="InterPro" id="IPR006675">
    <property type="entry name" value="HDIG_dom"/>
</dbReference>
<dbReference type="AlphaFoldDB" id="A0AAE5CCG9"/>
<comment type="similarity">
    <text evidence="5">Belongs to the RNase Y family.</text>
</comment>
<evidence type="ECO:0000313" key="9">
    <source>
        <dbReference type="EMBL" id="NIR74174.1"/>
    </source>
</evidence>
<dbReference type="Proteomes" id="UP000702544">
    <property type="component" value="Unassembled WGS sequence"/>
</dbReference>
<dbReference type="NCBIfam" id="TIGR03319">
    <property type="entry name" value="RNase_Y"/>
    <property type="match status" value="1"/>
</dbReference>
<evidence type="ECO:0000256" key="6">
    <source>
        <dbReference type="NCBIfam" id="TIGR03319"/>
    </source>
</evidence>
<gene>
    <name evidence="5 9" type="primary">rny</name>
    <name evidence="9" type="ORF">GWO12_03540</name>
</gene>
<dbReference type="SUPFAM" id="SSF109604">
    <property type="entry name" value="HD-domain/PDEase-like"/>
    <property type="match status" value="1"/>
</dbReference>
<protein>
    <recommendedName>
        <fullName evidence="5 6">Ribonuclease Y</fullName>
        <shortName evidence="5">RNase Y</shortName>
        <ecNumber evidence="5 6">3.1.-.-</ecNumber>
    </recommendedName>
</protein>
<reference evidence="9 10" key="1">
    <citation type="submission" date="2020-01" db="EMBL/GenBank/DDBJ databases">
        <title>Genomes assembled from Gulf of Kutch pelagic sediment metagenomes.</title>
        <authorList>
            <person name="Chandrashekar M."/>
            <person name="Mahajan M.S."/>
            <person name="Dave K.J."/>
            <person name="Vatsa P."/>
            <person name="Nathani N.M."/>
        </authorList>
    </citation>
    <scope>NUCLEOTIDE SEQUENCE [LARGE SCALE GENOMIC DNA]</scope>
    <source>
        <strain evidence="9">KS3-K002</strain>
    </source>
</reference>
<dbReference type="Pfam" id="PF12072">
    <property type="entry name" value="RNase_Y_N"/>
    <property type="match status" value="1"/>
</dbReference>
<evidence type="ECO:0000256" key="3">
    <source>
        <dbReference type="ARBA" id="ARBA00022801"/>
    </source>
</evidence>
<dbReference type="GO" id="GO:0003723">
    <property type="term" value="F:RNA binding"/>
    <property type="evidence" value="ECO:0007669"/>
    <property type="project" value="UniProtKB-UniRule"/>
</dbReference>
<keyword evidence="4 5" id="KW-0694">RNA-binding</keyword>
<dbReference type="InterPro" id="IPR004088">
    <property type="entry name" value="KH_dom_type_1"/>
</dbReference>
<dbReference type="PANTHER" id="PTHR12826">
    <property type="entry name" value="RIBONUCLEASE Y"/>
    <property type="match status" value="1"/>
</dbReference>
<proteinExistence type="inferred from homology"/>
<evidence type="ECO:0000256" key="5">
    <source>
        <dbReference type="HAMAP-Rule" id="MF_00335"/>
    </source>
</evidence>
<dbReference type="PROSITE" id="PS51831">
    <property type="entry name" value="HD"/>
    <property type="match status" value="1"/>
</dbReference>
<dbReference type="GO" id="GO:0005886">
    <property type="term" value="C:plasma membrane"/>
    <property type="evidence" value="ECO:0007669"/>
    <property type="project" value="UniProtKB-UniRule"/>
</dbReference>
<dbReference type="GO" id="GO:0006402">
    <property type="term" value="P:mRNA catabolic process"/>
    <property type="evidence" value="ECO:0007669"/>
    <property type="project" value="UniProtKB-UniRule"/>
</dbReference>
<evidence type="ECO:0000259" key="8">
    <source>
        <dbReference type="PROSITE" id="PS51831"/>
    </source>
</evidence>
<dbReference type="HAMAP" id="MF_00335">
    <property type="entry name" value="RNase_Y"/>
    <property type="match status" value="1"/>
</dbReference>
<dbReference type="EC" id="3.1.-.-" evidence="5 6"/>
<keyword evidence="1 5" id="KW-0540">Nuclease</keyword>
<accession>A0AAE5CCG9</accession>
<dbReference type="InterPro" id="IPR004087">
    <property type="entry name" value="KH_dom"/>
</dbReference>
<dbReference type="GO" id="GO:0016787">
    <property type="term" value="F:hydrolase activity"/>
    <property type="evidence" value="ECO:0007669"/>
    <property type="project" value="UniProtKB-KW"/>
</dbReference>
<keyword evidence="3 5" id="KW-0378">Hydrolase</keyword>
<dbReference type="InterPro" id="IPR006674">
    <property type="entry name" value="HD_domain"/>
</dbReference>
<dbReference type="Pfam" id="PF01966">
    <property type="entry name" value="HD"/>
    <property type="match status" value="1"/>
</dbReference>
<dbReference type="PROSITE" id="PS50084">
    <property type="entry name" value="KH_TYPE_1"/>
    <property type="match status" value="1"/>
</dbReference>
<comment type="function">
    <text evidence="5">Endoribonuclease that initiates mRNA decay.</text>
</comment>
<sequence length="524" mass="59212">MNWIVALIALAAGGILGWAANFFLVRRFELGKLEKEYQKASAEAKRVLESARADAESIKRSAELEAKEETLRAKENWERELAKRRSEIERGERRLDDRESMLDRKYATLESKQEGLSKRIEELEAREKTVEEKRVRYEQLVAKEQAKLERVAGLSAEKARREVIRRAEEEARAESVQIVRRVKEEAARSAEREARNIVAMAIEKVAADHAAEVTVSVVPLPNDEMKGRIIGREGRNIRAFENQTGVDVIVDDTPEAVILSAFDPVRREIARIAMEKLVADGRIHPGRIEEVIEKAAKEVEQSMQEAAEDACYQLGIHGLHHQLMETLGRMKYRTSYGQNQLQHSIEVARLTGNMAAELGLNVALAKRMGLLHDIGKGMTHEHEGTHVELGYELCKRCNEPDQVLNAIRAHHGEEPARYPETFLLTAADAISGARPGARRESFEAYVKRLEKLEEIATSFDGVQKCFAIQAGREVRIMVTPEAISDEEMAVLSENTARRIEQELQYPGQIKVVVVRETRAVDFAR</sequence>
<dbReference type="NCBIfam" id="TIGR00277">
    <property type="entry name" value="HDIG"/>
    <property type="match status" value="1"/>
</dbReference>
<dbReference type="PANTHER" id="PTHR12826:SF15">
    <property type="entry name" value="RIBONUCLEASE Y"/>
    <property type="match status" value="1"/>
</dbReference>
<organism evidence="9 10">
    <name type="scientific">Candidatus Kutchimonas denitrificans</name>
    <dbReference type="NCBI Taxonomy" id="3056748"/>
    <lineage>
        <taxon>Bacteria</taxon>
        <taxon>Pseudomonadati</taxon>
        <taxon>Gemmatimonadota</taxon>
        <taxon>Gemmatimonadia</taxon>
        <taxon>Candidatus Palauibacterales</taxon>
        <taxon>Candidatus Palauibacteraceae</taxon>
        <taxon>Candidatus Kutchimonas</taxon>
    </lineage>
</organism>
<dbReference type="Gene3D" id="1.10.3210.10">
    <property type="entry name" value="Hypothetical protein af1432"/>
    <property type="match status" value="1"/>
</dbReference>
<feature type="coiled-coil region" evidence="7">
    <location>
        <begin position="30"/>
        <end position="140"/>
    </location>
</feature>
<name>A0AAE5CCG9_9BACT</name>